<dbReference type="GO" id="GO:0031625">
    <property type="term" value="F:ubiquitin protein ligase binding"/>
    <property type="evidence" value="ECO:0007669"/>
    <property type="project" value="InterPro"/>
</dbReference>
<dbReference type="CDD" id="cd03406">
    <property type="entry name" value="SPFH_like_u3"/>
    <property type="match status" value="1"/>
</dbReference>
<dbReference type="AlphaFoldDB" id="A0AAW1NT34"/>
<keyword evidence="4" id="KW-0256">Endoplasmic reticulum</keyword>
<accession>A0AAW1NT34</accession>
<evidence type="ECO:0000256" key="7">
    <source>
        <dbReference type="ARBA" id="ARBA00023136"/>
    </source>
</evidence>
<evidence type="ECO:0000256" key="1">
    <source>
        <dbReference type="ARBA" id="ARBA00004648"/>
    </source>
</evidence>
<keyword evidence="5" id="KW-0735">Signal-anchor</keyword>
<evidence type="ECO:0000256" key="6">
    <source>
        <dbReference type="ARBA" id="ARBA00022989"/>
    </source>
</evidence>
<comment type="similarity">
    <text evidence="2">Belongs to the band 7/mec-2 family.</text>
</comment>
<evidence type="ECO:0000313" key="10">
    <source>
        <dbReference type="EMBL" id="KAK9796312.1"/>
    </source>
</evidence>
<keyword evidence="6" id="KW-1133">Transmembrane helix</keyword>
<keyword evidence="11" id="KW-1185">Reference proteome</keyword>
<comment type="caution">
    <text evidence="10">The sequence shown here is derived from an EMBL/GenBank/DDBJ whole genome shotgun (WGS) entry which is preliminary data.</text>
</comment>
<evidence type="ECO:0000256" key="8">
    <source>
        <dbReference type="ARBA" id="ARBA00023180"/>
    </source>
</evidence>
<gene>
    <name evidence="10" type="ORF">WJX73_002261</name>
</gene>
<keyword evidence="8" id="KW-0325">Glycoprotein</keyword>
<proteinExistence type="inferred from homology"/>
<dbReference type="SUPFAM" id="SSF117892">
    <property type="entry name" value="Band 7/SPFH domain"/>
    <property type="match status" value="1"/>
</dbReference>
<dbReference type="Pfam" id="PF01145">
    <property type="entry name" value="Band_7"/>
    <property type="match status" value="1"/>
</dbReference>
<evidence type="ECO:0000256" key="4">
    <source>
        <dbReference type="ARBA" id="ARBA00022824"/>
    </source>
</evidence>
<evidence type="ECO:0000313" key="11">
    <source>
        <dbReference type="Proteomes" id="UP001465755"/>
    </source>
</evidence>
<sequence length="334" mass="38326">MESAGAQRPPARPFVPRRQSRLSTLFALALGAFAAVFAKFSLHQVPEGHVGVYWRGGRLLQTISNPGLHLRIPFLDTYAPIQVTLQTDKVRDIPCGTKGGVMIYFEKVEVVNKLEKAYVHPIILEFGVFYDRIWIYDKIHHEINQFCSRHTLQEVYIDKFDQVDDIMKDALQHDCTMFAQGVNILSVRVTKPSIPSSILANYRAMEEEHTKELIAQARERVVTREAEIERTRAVMKAQMEAETSRIAMQQRLAEQEAERQRQEIQDAMFLDRQRVQADARKYSALQEAEANAKLLTPALLQSLYIQAVANNTKLYFGDKIPGMLLDQRLFRDIH</sequence>
<dbReference type="SMART" id="SM00244">
    <property type="entry name" value="PHB"/>
    <property type="match status" value="1"/>
</dbReference>
<name>A0AAW1NT34_9CHLO</name>
<comment type="subcellular location">
    <subcellularLocation>
        <location evidence="1">Endoplasmic reticulum membrane</location>
        <topology evidence="1">Single-pass type II membrane protein</topology>
    </subcellularLocation>
</comment>
<reference evidence="10 11" key="1">
    <citation type="journal article" date="2024" name="Nat. Commun.">
        <title>Phylogenomics reveals the evolutionary origins of lichenization in chlorophyte algae.</title>
        <authorList>
            <person name="Puginier C."/>
            <person name="Libourel C."/>
            <person name="Otte J."/>
            <person name="Skaloud P."/>
            <person name="Haon M."/>
            <person name="Grisel S."/>
            <person name="Petersen M."/>
            <person name="Berrin J.G."/>
            <person name="Delaux P.M."/>
            <person name="Dal Grande F."/>
            <person name="Keller J."/>
        </authorList>
    </citation>
    <scope>NUCLEOTIDE SEQUENCE [LARGE SCALE GENOMIC DNA]</scope>
    <source>
        <strain evidence="10 11">SAG 2036</strain>
    </source>
</reference>
<organism evidence="10 11">
    <name type="scientific">Symbiochloris irregularis</name>
    <dbReference type="NCBI Taxonomy" id="706552"/>
    <lineage>
        <taxon>Eukaryota</taxon>
        <taxon>Viridiplantae</taxon>
        <taxon>Chlorophyta</taxon>
        <taxon>core chlorophytes</taxon>
        <taxon>Trebouxiophyceae</taxon>
        <taxon>Trebouxiales</taxon>
        <taxon>Trebouxiaceae</taxon>
        <taxon>Symbiochloris</taxon>
    </lineage>
</organism>
<evidence type="ECO:0000256" key="3">
    <source>
        <dbReference type="ARBA" id="ARBA00022692"/>
    </source>
</evidence>
<keyword evidence="3" id="KW-0812">Transmembrane</keyword>
<dbReference type="InterPro" id="IPR001107">
    <property type="entry name" value="Band_7"/>
</dbReference>
<dbReference type="GO" id="GO:0032933">
    <property type="term" value="P:SREBP signaling pathway"/>
    <property type="evidence" value="ECO:0007669"/>
    <property type="project" value="TreeGrafter"/>
</dbReference>
<dbReference type="GO" id="GO:0005789">
    <property type="term" value="C:endoplasmic reticulum membrane"/>
    <property type="evidence" value="ECO:0007669"/>
    <property type="project" value="UniProtKB-SubCell"/>
</dbReference>
<dbReference type="EMBL" id="JALJOQ010000116">
    <property type="protein sequence ID" value="KAK9796312.1"/>
    <property type="molecule type" value="Genomic_DNA"/>
</dbReference>
<keyword evidence="7" id="KW-0472">Membrane</keyword>
<dbReference type="InterPro" id="IPR033294">
    <property type="entry name" value="Erlin1/2"/>
</dbReference>
<evidence type="ECO:0000256" key="2">
    <source>
        <dbReference type="ARBA" id="ARBA00008164"/>
    </source>
</evidence>
<evidence type="ECO:0000256" key="5">
    <source>
        <dbReference type="ARBA" id="ARBA00022968"/>
    </source>
</evidence>
<dbReference type="InterPro" id="IPR036013">
    <property type="entry name" value="Band_7/SPFH_dom_sf"/>
</dbReference>
<protein>
    <recommendedName>
        <fullName evidence="9">Band 7 domain-containing protein</fullName>
    </recommendedName>
</protein>
<dbReference type="GO" id="GO:0015485">
    <property type="term" value="F:cholesterol binding"/>
    <property type="evidence" value="ECO:0007669"/>
    <property type="project" value="TreeGrafter"/>
</dbReference>
<evidence type="ECO:0000259" key="9">
    <source>
        <dbReference type="SMART" id="SM00244"/>
    </source>
</evidence>
<dbReference type="PANTHER" id="PTHR15351:SF3">
    <property type="entry name" value="ERLIN"/>
    <property type="match status" value="1"/>
</dbReference>
<feature type="domain" description="Band 7" evidence="9">
    <location>
        <begin position="40"/>
        <end position="206"/>
    </location>
</feature>
<dbReference type="Proteomes" id="UP001465755">
    <property type="component" value="Unassembled WGS sequence"/>
</dbReference>
<dbReference type="PANTHER" id="PTHR15351">
    <property type="entry name" value="ERLIN (ER LIPID RAFT ASSOCIATED PROTEIN) HOMOLOG"/>
    <property type="match status" value="1"/>
</dbReference>